<evidence type="ECO:0000313" key="1">
    <source>
        <dbReference type="EMBL" id="CAA9551316.1"/>
    </source>
</evidence>
<name>A0A6J4UIF6_9BACT</name>
<dbReference type="AlphaFoldDB" id="A0A6J4UIF6"/>
<protein>
    <submittedName>
        <fullName evidence="1">Uncharacterized protein</fullName>
    </submittedName>
</protein>
<sequence>MASPVPDVLAVRAADRPHGLAAKLPLAGPGLELAAAGPPGRRLAAGRAAEAGVPVLDEEALARALVGARRDAGVVGTRNVPVVAGAFAVQARGVRGAFQRLADAVFEVTDLARGAVAVALAAVRHADVVLAGLAGLAVRLAGALVARLAGAAVAVALTLVPVLALAQVVAVAEVAVDGLLRHLQGLLGRFAGLVADGDLVLAAPLALAALRLGLAEGVRGPQAEEPGEGAGTDALDGLAPVAGRCQRANDAVEVLVVHRFRPL</sequence>
<accession>A0A6J4UIF6</accession>
<dbReference type="EMBL" id="CADCWF010000111">
    <property type="protein sequence ID" value="CAA9551316.1"/>
    <property type="molecule type" value="Genomic_DNA"/>
</dbReference>
<organism evidence="1">
    <name type="scientific">uncultured Thermomicrobiales bacterium</name>
    <dbReference type="NCBI Taxonomy" id="1645740"/>
    <lineage>
        <taxon>Bacteria</taxon>
        <taxon>Pseudomonadati</taxon>
        <taxon>Thermomicrobiota</taxon>
        <taxon>Thermomicrobia</taxon>
        <taxon>Thermomicrobiales</taxon>
        <taxon>environmental samples</taxon>
    </lineage>
</organism>
<reference evidence="1" key="1">
    <citation type="submission" date="2020-02" db="EMBL/GenBank/DDBJ databases">
        <authorList>
            <person name="Meier V. D."/>
        </authorList>
    </citation>
    <scope>NUCLEOTIDE SEQUENCE</scope>
    <source>
        <strain evidence="1">AVDCRST_MAG59</strain>
    </source>
</reference>
<gene>
    <name evidence="1" type="ORF">AVDCRST_MAG59-1784</name>
</gene>
<proteinExistence type="predicted"/>